<keyword evidence="9" id="KW-1185">Reference proteome</keyword>
<dbReference type="PANTHER" id="PTHR12645:SF0">
    <property type="entry name" value="FAD-LINKED SULFHYDRYL OXIDASE ALR"/>
    <property type="match status" value="1"/>
</dbReference>
<evidence type="ECO:0000313" key="9">
    <source>
        <dbReference type="Proteomes" id="UP000515125"/>
    </source>
</evidence>
<proteinExistence type="predicted"/>
<dbReference type="InterPro" id="IPR039799">
    <property type="entry name" value="ALR/ERV"/>
</dbReference>
<feature type="domain" description="ERV/ALR sulfhydryl oxidase" evidence="8">
    <location>
        <begin position="29"/>
        <end position="132"/>
    </location>
</feature>
<dbReference type="GO" id="GO:0050660">
    <property type="term" value="F:flavin adenine dinucleotide binding"/>
    <property type="evidence" value="ECO:0007669"/>
    <property type="project" value="TreeGrafter"/>
</dbReference>
<gene>
    <name evidence="10" type="primary">LOC113147218</name>
</gene>
<dbReference type="Proteomes" id="UP000515125">
    <property type="component" value="Unplaced"/>
</dbReference>
<evidence type="ECO:0000256" key="4">
    <source>
        <dbReference type="ARBA" id="ARBA00023002"/>
    </source>
</evidence>
<dbReference type="Gene3D" id="1.20.120.310">
    <property type="entry name" value="ERV/ALR sulfhydryl oxidase domain"/>
    <property type="match status" value="1"/>
</dbReference>
<evidence type="ECO:0000256" key="7">
    <source>
        <dbReference type="SAM" id="MobiDB-lite"/>
    </source>
</evidence>
<sequence>MASGERASRSCPCAEGKGSSGSSSESRVLPPSREQMGRASWKLLHRAVAHFPDNPGAVDRRRVFFWLISFASLYPCSICRSAFLSIILQHRPNTSSQRDLVLWACRVHNAVNDDLSLPIFNCLDPQLFARRLST</sequence>
<evidence type="ECO:0000256" key="5">
    <source>
        <dbReference type="ARBA" id="ARBA00023157"/>
    </source>
</evidence>
<protein>
    <recommendedName>
        <fullName evidence="6">Sulfhydryl oxidase</fullName>
        <ecNumber evidence="6">1.8.3.2</ecNumber>
    </recommendedName>
</protein>
<evidence type="ECO:0000256" key="1">
    <source>
        <dbReference type="ARBA" id="ARBA00001974"/>
    </source>
</evidence>
<dbReference type="InterPro" id="IPR036774">
    <property type="entry name" value="ERV/ALR_sulphydryl_oxid_sf"/>
</dbReference>
<dbReference type="AlphaFoldDB" id="A0A6P6RZ64"/>
<dbReference type="PANTHER" id="PTHR12645">
    <property type="entry name" value="ALR/ERV"/>
    <property type="match status" value="1"/>
</dbReference>
<keyword evidence="4 6" id="KW-0560">Oxidoreductase</keyword>
<feature type="region of interest" description="Disordered" evidence="7">
    <location>
        <begin position="1"/>
        <end position="34"/>
    </location>
</feature>
<dbReference type="PROSITE" id="PS51324">
    <property type="entry name" value="ERV_ALR"/>
    <property type="match status" value="1"/>
</dbReference>
<dbReference type="SUPFAM" id="SSF69000">
    <property type="entry name" value="FAD-dependent thiol oxidase"/>
    <property type="match status" value="1"/>
</dbReference>
<dbReference type="InterPro" id="IPR017905">
    <property type="entry name" value="ERV/ALR_sulphydryl_oxidase"/>
</dbReference>
<accession>A0A6P6RZ64</accession>
<feature type="compositionally biased region" description="Low complexity" evidence="7">
    <location>
        <begin position="15"/>
        <end position="26"/>
    </location>
</feature>
<dbReference type="EC" id="1.8.3.2" evidence="6"/>
<comment type="catalytic activity">
    <reaction evidence="6">
        <text>2 R'C(R)SH + O2 = R'C(R)S-S(R)CR' + H2O2</text>
        <dbReference type="Rhea" id="RHEA:17357"/>
        <dbReference type="ChEBI" id="CHEBI:15379"/>
        <dbReference type="ChEBI" id="CHEBI:16240"/>
        <dbReference type="ChEBI" id="CHEBI:16520"/>
        <dbReference type="ChEBI" id="CHEBI:17412"/>
        <dbReference type="EC" id="1.8.3.2"/>
    </reaction>
</comment>
<evidence type="ECO:0000256" key="3">
    <source>
        <dbReference type="ARBA" id="ARBA00022827"/>
    </source>
</evidence>
<comment type="cofactor">
    <cofactor evidence="1 6">
        <name>FAD</name>
        <dbReference type="ChEBI" id="CHEBI:57692"/>
    </cofactor>
</comment>
<dbReference type="Pfam" id="PF04777">
    <property type="entry name" value="Evr1_Alr"/>
    <property type="match status" value="1"/>
</dbReference>
<evidence type="ECO:0000259" key="8">
    <source>
        <dbReference type="PROSITE" id="PS51324"/>
    </source>
</evidence>
<dbReference type="RefSeq" id="XP_026192809.1">
    <property type="nucleotide sequence ID" value="XM_026337024.1"/>
</dbReference>
<dbReference type="GeneID" id="113147218"/>
<evidence type="ECO:0000313" key="10">
    <source>
        <dbReference type="RefSeq" id="XP_026192809.1"/>
    </source>
</evidence>
<name>A0A6P6RZ64_9EIME</name>
<keyword evidence="3 6" id="KW-0274">FAD</keyword>
<dbReference type="OrthoDB" id="17199at2759"/>
<reference evidence="10" key="1">
    <citation type="submission" date="2025-08" db="UniProtKB">
        <authorList>
            <consortium name="RefSeq"/>
        </authorList>
    </citation>
    <scope>IDENTIFICATION</scope>
</reference>
<keyword evidence="2 6" id="KW-0285">Flavoprotein</keyword>
<keyword evidence="5" id="KW-1015">Disulfide bond</keyword>
<organism evidence="9 10">
    <name type="scientific">Cyclospora cayetanensis</name>
    <dbReference type="NCBI Taxonomy" id="88456"/>
    <lineage>
        <taxon>Eukaryota</taxon>
        <taxon>Sar</taxon>
        <taxon>Alveolata</taxon>
        <taxon>Apicomplexa</taxon>
        <taxon>Conoidasida</taxon>
        <taxon>Coccidia</taxon>
        <taxon>Eucoccidiorida</taxon>
        <taxon>Eimeriorina</taxon>
        <taxon>Eimeriidae</taxon>
        <taxon>Cyclospora</taxon>
    </lineage>
</organism>
<evidence type="ECO:0000256" key="2">
    <source>
        <dbReference type="ARBA" id="ARBA00022630"/>
    </source>
</evidence>
<dbReference type="GO" id="GO:0005739">
    <property type="term" value="C:mitochondrion"/>
    <property type="evidence" value="ECO:0007669"/>
    <property type="project" value="TreeGrafter"/>
</dbReference>
<dbReference type="GO" id="GO:0016971">
    <property type="term" value="F:flavin-dependent sulfhydryl oxidase activity"/>
    <property type="evidence" value="ECO:0007669"/>
    <property type="project" value="InterPro"/>
</dbReference>
<evidence type="ECO:0000256" key="6">
    <source>
        <dbReference type="RuleBase" id="RU371123"/>
    </source>
</evidence>